<evidence type="ECO:0000256" key="1">
    <source>
        <dbReference type="SAM" id="Phobius"/>
    </source>
</evidence>
<keyword evidence="3" id="KW-1185">Reference proteome</keyword>
<protein>
    <submittedName>
        <fullName evidence="2">Uncharacterized protein</fullName>
    </submittedName>
</protein>
<keyword evidence="1" id="KW-0472">Membrane</keyword>
<accession>A0A0B2A2V8</accession>
<comment type="caution">
    <text evidence="2">The sequence shown here is derived from an EMBL/GenBank/DDBJ whole genome shotgun (WGS) entry which is preliminary data.</text>
</comment>
<sequence length="197" mass="20386">MLSLGAEPFLAAILAIFLFVVLCGALVLSIVSLQRPMTLPLLIAGGLVLLALIVVALSPVKIPNLFGMILAVLGTAVAVVGGNPVTRRVLEVATGGRVRETEDGGILVPVEGDDGEEEGTRALMRGGTVIGYLERIAVVISIIAGYPEAIAVVVAIKGIGRFSELASADARERFIIGTLASLLWACVVGGLVRLAMF</sequence>
<feature type="transmembrane region" description="Helical" evidence="1">
    <location>
        <begin position="9"/>
        <end position="31"/>
    </location>
</feature>
<evidence type="ECO:0000313" key="2">
    <source>
        <dbReference type="EMBL" id="KHK96134.1"/>
    </source>
</evidence>
<name>A0A0B2A2V8_9MICO</name>
<dbReference type="RefSeq" id="WP_039401721.1">
    <property type="nucleotide sequence ID" value="NZ_JTDK01000016.1"/>
</dbReference>
<feature type="transmembrane region" description="Helical" evidence="1">
    <location>
        <begin position="64"/>
        <end position="82"/>
    </location>
</feature>
<keyword evidence="1" id="KW-1133">Transmembrane helix</keyword>
<dbReference type="STRING" id="1348253.LK09_15925"/>
<evidence type="ECO:0000313" key="3">
    <source>
        <dbReference type="Proteomes" id="UP000031030"/>
    </source>
</evidence>
<gene>
    <name evidence="2" type="ORF">LK09_15925</name>
</gene>
<dbReference type="AlphaFoldDB" id="A0A0B2A2V8"/>
<feature type="transmembrane region" description="Helical" evidence="1">
    <location>
        <begin position="176"/>
        <end position="196"/>
    </location>
</feature>
<dbReference type="OrthoDB" id="3388334at2"/>
<reference evidence="2 3" key="1">
    <citation type="submission" date="2014-11" db="EMBL/GenBank/DDBJ databases">
        <title>Genome sequence of Microbacterium mangrovi MUSC 115(T).</title>
        <authorList>
            <person name="Lee L.-H."/>
        </authorList>
    </citation>
    <scope>NUCLEOTIDE SEQUENCE [LARGE SCALE GENOMIC DNA]</scope>
    <source>
        <strain evidence="2 3">MUSC 115</strain>
    </source>
</reference>
<feature type="transmembrane region" description="Helical" evidence="1">
    <location>
        <begin position="136"/>
        <end position="156"/>
    </location>
</feature>
<keyword evidence="1" id="KW-0812">Transmembrane</keyword>
<dbReference type="Proteomes" id="UP000031030">
    <property type="component" value="Unassembled WGS sequence"/>
</dbReference>
<proteinExistence type="predicted"/>
<feature type="transmembrane region" description="Helical" evidence="1">
    <location>
        <begin position="37"/>
        <end position="57"/>
    </location>
</feature>
<organism evidence="2 3">
    <name type="scientific">Microbacterium mangrovi</name>
    <dbReference type="NCBI Taxonomy" id="1348253"/>
    <lineage>
        <taxon>Bacteria</taxon>
        <taxon>Bacillati</taxon>
        <taxon>Actinomycetota</taxon>
        <taxon>Actinomycetes</taxon>
        <taxon>Micrococcales</taxon>
        <taxon>Microbacteriaceae</taxon>
        <taxon>Microbacterium</taxon>
    </lineage>
</organism>
<dbReference type="EMBL" id="JTDK01000016">
    <property type="protein sequence ID" value="KHK96134.1"/>
    <property type="molecule type" value="Genomic_DNA"/>
</dbReference>